<reference evidence="1 2" key="1">
    <citation type="submission" date="2024-09" db="EMBL/GenBank/DDBJ databases">
        <title>The Natural Products Discovery Center: Release of the First 8490 Sequenced Strains for Exploring Actinobacteria Biosynthetic Diversity.</title>
        <authorList>
            <person name="Kalkreuter E."/>
            <person name="Kautsar S.A."/>
            <person name="Yang D."/>
            <person name="Bader C.D."/>
            <person name="Teijaro C.N."/>
            <person name="Fluegel L."/>
            <person name="Davis C.M."/>
            <person name="Simpson J.R."/>
            <person name="Lauterbach L."/>
            <person name="Steele A.D."/>
            <person name="Gui C."/>
            <person name="Meng S."/>
            <person name="Li G."/>
            <person name="Viehrig K."/>
            <person name="Ye F."/>
            <person name="Su P."/>
            <person name="Kiefer A.F."/>
            <person name="Nichols A."/>
            <person name="Cepeda A.J."/>
            <person name="Yan W."/>
            <person name="Fan B."/>
            <person name="Jiang Y."/>
            <person name="Adhikari A."/>
            <person name="Zheng C.-J."/>
            <person name="Schuster L."/>
            <person name="Cowan T.M."/>
            <person name="Smanski M.J."/>
            <person name="Chevrette M.G."/>
            <person name="De Carvalho L.P.S."/>
            <person name="Shen B."/>
        </authorList>
    </citation>
    <scope>NUCLEOTIDE SEQUENCE [LARGE SCALE GENOMIC DNA]</scope>
    <source>
        <strain evidence="1 2">NPDC056472</strain>
    </source>
</reference>
<proteinExistence type="predicted"/>
<name>A0ABW6J6R8_STRWE</name>
<protein>
    <submittedName>
        <fullName evidence="1">Uncharacterized protein</fullName>
    </submittedName>
</protein>
<dbReference type="Proteomes" id="UP001600424">
    <property type="component" value="Unassembled WGS sequence"/>
</dbReference>
<evidence type="ECO:0000313" key="1">
    <source>
        <dbReference type="EMBL" id="MFE5985618.1"/>
    </source>
</evidence>
<accession>A0ABW6J6R8</accession>
<dbReference type="RefSeq" id="WP_386253311.1">
    <property type="nucleotide sequence ID" value="NZ_JBHTRV010000057.1"/>
</dbReference>
<dbReference type="EMBL" id="JBHTRV010000057">
    <property type="protein sequence ID" value="MFE5985618.1"/>
    <property type="molecule type" value="Genomic_DNA"/>
</dbReference>
<gene>
    <name evidence="1" type="ORF">ACFQ63_38805</name>
</gene>
<organism evidence="1 2">
    <name type="scientific">Streptomyces wedmorensis</name>
    <dbReference type="NCBI Taxonomy" id="43759"/>
    <lineage>
        <taxon>Bacteria</taxon>
        <taxon>Bacillati</taxon>
        <taxon>Actinomycetota</taxon>
        <taxon>Actinomycetes</taxon>
        <taxon>Kitasatosporales</taxon>
        <taxon>Streptomycetaceae</taxon>
        <taxon>Streptomyces</taxon>
    </lineage>
</organism>
<evidence type="ECO:0000313" key="2">
    <source>
        <dbReference type="Proteomes" id="UP001600424"/>
    </source>
</evidence>
<keyword evidence="2" id="KW-1185">Reference proteome</keyword>
<comment type="caution">
    <text evidence="1">The sequence shown here is derived from an EMBL/GenBank/DDBJ whole genome shotgun (WGS) entry which is preliminary data.</text>
</comment>
<sequence>MIRPQLSADGSAVRLPLADRTASLLDDLAVAYAEDPAEVGTLLVAHAAAVLCLDHSAVSDSAHDVDRAMRAAEADGTREALLGELPIDHQLDPLLSPDDSITLAGRLTRLAGRIRTNTAQERRP</sequence>